<dbReference type="SUPFAM" id="SSF53850">
    <property type="entry name" value="Periplasmic binding protein-like II"/>
    <property type="match status" value="1"/>
</dbReference>
<protein>
    <submittedName>
        <fullName evidence="2">Tripartite tricarboxylate transporter substrate binding protein</fullName>
    </submittedName>
</protein>
<comment type="caution">
    <text evidence="2">The sequence shown here is derived from an EMBL/GenBank/DDBJ whole genome shotgun (WGS) entry which is preliminary data.</text>
</comment>
<evidence type="ECO:0000256" key="1">
    <source>
        <dbReference type="ARBA" id="ARBA00006987"/>
    </source>
</evidence>
<gene>
    <name evidence="2" type="ORF">JMJ55_18870</name>
</gene>
<dbReference type="RefSeq" id="WP_202827142.1">
    <property type="nucleotide sequence ID" value="NZ_JAEUXJ010000008.1"/>
</dbReference>
<sequence>MHRRPFLSPKRDLPSPMAIGRRAALAAPLLGLAGRAGASGDYPGGRTATVVMPYTAGGLVSILGDTINRGLMQRLGGSFVTDFRPGGSTAIGARQVARARPDGLTLLMGSVTTFTVLPFTVRNLGYDPLADFEHLTMIGNTLFVLVGNPRWPDLPALLDEARRRPGALSYASFGAATTAHLVMLDFLRRAGLEMLHVSFGGSAAAITEIIGGRVDVMFSTLASAKPHLEAGRLRGFGIPSAQRTAALPDIPTLIEQGFNDFTFDAWLSMATPARTPAAITGALEAALIATFADPEARARLDTLGLEATPPGAAAVQESIRRNLRLNGELVNQAGITAE</sequence>
<comment type="similarity">
    <text evidence="1">Belongs to the UPF0065 (bug) family.</text>
</comment>
<evidence type="ECO:0000313" key="2">
    <source>
        <dbReference type="EMBL" id="MBL6457401.1"/>
    </source>
</evidence>
<dbReference type="EMBL" id="JAEUXJ010000008">
    <property type="protein sequence ID" value="MBL6457401.1"/>
    <property type="molecule type" value="Genomic_DNA"/>
</dbReference>
<name>A0ABS1V8B8_9PROT</name>
<dbReference type="PANTHER" id="PTHR42928">
    <property type="entry name" value="TRICARBOXYLATE-BINDING PROTEIN"/>
    <property type="match status" value="1"/>
</dbReference>
<dbReference type="Proteomes" id="UP000606490">
    <property type="component" value="Unassembled WGS sequence"/>
</dbReference>
<dbReference type="InterPro" id="IPR005064">
    <property type="entry name" value="BUG"/>
</dbReference>
<dbReference type="PIRSF" id="PIRSF017082">
    <property type="entry name" value="YflP"/>
    <property type="match status" value="1"/>
</dbReference>
<organism evidence="2 3">
    <name type="scientific">Belnapia mucosa</name>
    <dbReference type="NCBI Taxonomy" id="2804532"/>
    <lineage>
        <taxon>Bacteria</taxon>
        <taxon>Pseudomonadati</taxon>
        <taxon>Pseudomonadota</taxon>
        <taxon>Alphaproteobacteria</taxon>
        <taxon>Acetobacterales</taxon>
        <taxon>Roseomonadaceae</taxon>
        <taxon>Belnapia</taxon>
    </lineage>
</organism>
<evidence type="ECO:0000313" key="3">
    <source>
        <dbReference type="Proteomes" id="UP000606490"/>
    </source>
</evidence>
<dbReference type="PANTHER" id="PTHR42928:SF5">
    <property type="entry name" value="BLR1237 PROTEIN"/>
    <property type="match status" value="1"/>
</dbReference>
<accession>A0ABS1V8B8</accession>
<dbReference type="Pfam" id="PF03401">
    <property type="entry name" value="TctC"/>
    <property type="match status" value="1"/>
</dbReference>
<dbReference type="InterPro" id="IPR042100">
    <property type="entry name" value="Bug_dom1"/>
</dbReference>
<dbReference type="CDD" id="cd07012">
    <property type="entry name" value="PBP2_Bug_TTT"/>
    <property type="match status" value="1"/>
</dbReference>
<reference evidence="2 3" key="1">
    <citation type="submission" date="2021-01" db="EMBL/GenBank/DDBJ databases">
        <title>Belnapia mucosa sp. nov. and Belnapia arida sp. nov., isolated from the Tabernas Desert (Almeria, Spain).</title>
        <authorList>
            <person name="Molina-Menor E."/>
            <person name="Vidal-Verdu A."/>
            <person name="Calonge A."/>
            <person name="Satari L."/>
            <person name="Pereto Magraner J."/>
            <person name="Porcar Miralles M."/>
        </authorList>
    </citation>
    <scope>NUCLEOTIDE SEQUENCE [LARGE SCALE GENOMIC DNA]</scope>
    <source>
        <strain evidence="2 3">T6</strain>
    </source>
</reference>
<keyword evidence="3" id="KW-1185">Reference proteome</keyword>
<proteinExistence type="inferred from homology"/>
<dbReference type="Gene3D" id="3.40.190.150">
    <property type="entry name" value="Bordetella uptake gene, domain 1"/>
    <property type="match status" value="1"/>
</dbReference>
<dbReference type="Gene3D" id="3.40.190.10">
    <property type="entry name" value="Periplasmic binding protein-like II"/>
    <property type="match status" value="1"/>
</dbReference>